<accession>A0AAI8DK78</accession>
<dbReference type="AlphaFoldDB" id="A0AAI8DK78"/>
<feature type="binding site" evidence="1">
    <location>
        <position position="143"/>
    </location>
    <ligand>
        <name>Mn(2+)</name>
        <dbReference type="ChEBI" id="CHEBI:29035"/>
        <label>2</label>
    </ligand>
</feature>
<dbReference type="NCBIfam" id="TIGR01891">
    <property type="entry name" value="amidohydrolases"/>
    <property type="match status" value="1"/>
</dbReference>
<feature type="binding site" evidence="1">
    <location>
        <position position="398"/>
    </location>
    <ligand>
        <name>Mn(2+)</name>
        <dbReference type="ChEBI" id="CHEBI:29035"/>
        <label>2</label>
    </ligand>
</feature>
<feature type="binding site" evidence="1">
    <location>
        <position position="201"/>
    </location>
    <ligand>
        <name>Mn(2+)</name>
        <dbReference type="ChEBI" id="CHEBI:29035"/>
        <label>2</label>
    </ligand>
</feature>
<reference evidence="4" key="1">
    <citation type="submission" date="2017-06" db="EMBL/GenBank/DDBJ databases">
        <title>FDA dAtabase for Regulatory Grade micrObial Sequences (FDA-ARGOS): Supporting development and validation of Infectious Disease Dx tests.</title>
        <authorList>
            <person name="Goldberg B."/>
            <person name="Campos J."/>
            <person name="Tallon L."/>
            <person name="Sadzewicz L."/>
            <person name="Sengamalay N."/>
            <person name="Ott S."/>
            <person name="Godinez A."/>
            <person name="Nagaraj S."/>
            <person name="Vavikolanu K."/>
            <person name="Nadendla S."/>
            <person name="George J."/>
            <person name="Geyer C."/>
            <person name="Sichtig H."/>
        </authorList>
    </citation>
    <scope>NUCLEOTIDE SEQUENCE [LARGE SCALE GENOMIC DNA]</scope>
    <source>
        <strain evidence="4">FDAARGOS_285</strain>
    </source>
</reference>
<evidence type="ECO:0000259" key="2">
    <source>
        <dbReference type="Pfam" id="PF07687"/>
    </source>
</evidence>
<dbReference type="KEGG" id="sscu:CEP64_13455"/>
<sequence>MNFDEDFKQNLINLRRNLHAFPEVGFLEIRTANIVKNYLDSFGYDIQSGQEVMNKDYLMGYPTEVEFNSHIEKLDQLDEELPHFRDGYTGIVATLDTQVPGPTFALRFDMDALPITENKDSDHYPQANGFLSTNKGFMHACGHDVHTTIGIGLAELLKEHESELKGKLKLIFQPAEEGVRGARSMVEQGVVDDVDYFVGAHIGLNAQSNEIITSVKGFLASTKLDVQINGVSSHAGAQPQDGRNALLAAATFVQQVYAIERHEKGASRVNVGTLQAGSGRNVIADEAFLQLEVRGENNDVNQFMMKRVEEIKAGVEAMFGVTITMTKVGEAISIKPSEDMEQTVYQLLKEKLPSLNIIQEESTPSGSEDATYFIDRVMSRKKDAIYMNIGSNHDYNHHHPKFDVVENDIFNGINVLYEIVKHYQSK</sequence>
<keyword evidence="1" id="KW-0479">Metal-binding</keyword>
<dbReference type="PIRSF" id="PIRSF005962">
    <property type="entry name" value="Pept_M20D_amidohydro"/>
    <property type="match status" value="1"/>
</dbReference>
<dbReference type="InterPro" id="IPR002933">
    <property type="entry name" value="Peptidase_M20"/>
</dbReference>
<feature type="binding site" evidence="1">
    <location>
        <position position="141"/>
    </location>
    <ligand>
        <name>Mn(2+)</name>
        <dbReference type="ChEBI" id="CHEBI:29035"/>
        <label>2</label>
    </ligand>
</feature>
<dbReference type="GO" id="GO:0071713">
    <property type="term" value="F:para-aminobenzoyl-glutamate hydrolase activity"/>
    <property type="evidence" value="ECO:0007669"/>
    <property type="project" value="TreeGrafter"/>
</dbReference>
<evidence type="ECO:0000256" key="1">
    <source>
        <dbReference type="PIRSR" id="PIRSR005962-1"/>
    </source>
</evidence>
<keyword evidence="1" id="KW-0464">Manganese</keyword>
<dbReference type="PANTHER" id="PTHR30575:SF3">
    <property type="entry name" value="PEPTIDASE M20 DIMERISATION DOMAIN-CONTAINING PROTEIN"/>
    <property type="match status" value="1"/>
</dbReference>
<feature type="domain" description="Peptidase M20 dimerisation" evidence="2">
    <location>
        <begin position="224"/>
        <end position="311"/>
    </location>
</feature>
<dbReference type="SUPFAM" id="SSF53187">
    <property type="entry name" value="Zn-dependent exopeptidases"/>
    <property type="match status" value="1"/>
</dbReference>
<dbReference type="InterPro" id="IPR017439">
    <property type="entry name" value="Amidohydrolase"/>
</dbReference>
<name>A0AAI8DK78_MAMSC</name>
<dbReference type="GO" id="GO:0016805">
    <property type="term" value="F:dipeptidase activity"/>
    <property type="evidence" value="ECO:0007669"/>
    <property type="project" value="TreeGrafter"/>
</dbReference>
<dbReference type="InterPro" id="IPR011650">
    <property type="entry name" value="Peptidase_M20_dimer"/>
</dbReference>
<dbReference type="GO" id="GO:0005737">
    <property type="term" value="C:cytoplasm"/>
    <property type="evidence" value="ECO:0007669"/>
    <property type="project" value="TreeGrafter"/>
</dbReference>
<dbReference type="PANTHER" id="PTHR30575">
    <property type="entry name" value="PEPTIDASE M20"/>
    <property type="match status" value="1"/>
</dbReference>
<dbReference type="Gene3D" id="3.40.630.10">
    <property type="entry name" value="Zn peptidases"/>
    <property type="match status" value="2"/>
</dbReference>
<dbReference type="RefSeq" id="WP_088592710.1">
    <property type="nucleotide sequence ID" value="NZ_CP022046.2"/>
</dbReference>
<comment type="cofactor">
    <cofactor evidence="1">
        <name>Mn(2+)</name>
        <dbReference type="ChEBI" id="CHEBI:29035"/>
    </cofactor>
    <text evidence="1">The Mn(2+) ion enhances activity.</text>
</comment>
<organism evidence="3 4">
    <name type="scientific">Mammaliicoccus sciuri</name>
    <name type="common">Staphylococcus sciuri</name>
    <dbReference type="NCBI Taxonomy" id="1296"/>
    <lineage>
        <taxon>Bacteria</taxon>
        <taxon>Bacillati</taxon>
        <taxon>Bacillota</taxon>
        <taxon>Bacilli</taxon>
        <taxon>Bacillales</taxon>
        <taxon>Staphylococcaceae</taxon>
        <taxon>Mammaliicoccus</taxon>
    </lineage>
</organism>
<dbReference type="Proteomes" id="UP000197058">
    <property type="component" value="Chromosome"/>
</dbReference>
<dbReference type="GO" id="GO:0046872">
    <property type="term" value="F:metal ion binding"/>
    <property type="evidence" value="ECO:0007669"/>
    <property type="project" value="UniProtKB-KW"/>
</dbReference>
<protein>
    <submittedName>
        <fullName evidence="3">Amidohydrolase</fullName>
    </submittedName>
</protein>
<dbReference type="SUPFAM" id="SSF55031">
    <property type="entry name" value="Bacterial exopeptidase dimerisation domain"/>
    <property type="match status" value="1"/>
</dbReference>
<dbReference type="GO" id="GO:0046657">
    <property type="term" value="P:folic acid catabolic process"/>
    <property type="evidence" value="ECO:0007669"/>
    <property type="project" value="TreeGrafter"/>
</dbReference>
<feature type="binding site" evidence="1">
    <location>
        <position position="177"/>
    </location>
    <ligand>
        <name>Mn(2+)</name>
        <dbReference type="ChEBI" id="CHEBI:29035"/>
        <label>2</label>
    </ligand>
</feature>
<dbReference type="InterPro" id="IPR036264">
    <property type="entry name" value="Bact_exopeptidase_dim_dom"/>
</dbReference>
<dbReference type="Pfam" id="PF07687">
    <property type="entry name" value="M20_dimer"/>
    <property type="match status" value="1"/>
</dbReference>
<proteinExistence type="predicted"/>
<dbReference type="InterPro" id="IPR052030">
    <property type="entry name" value="Peptidase_M20/M20A_hydrolases"/>
</dbReference>
<evidence type="ECO:0000313" key="3">
    <source>
        <dbReference type="EMBL" id="ASE35545.1"/>
    </source>
</evidence>
<evidence type="ECO:0000313" key="4">
    <source>
        <dbReference type="Proteomes" id="UP000197058"/>
    </source>
</evidence>
<dbReference type="Pfam" id="PF01546">
    <property type="entry name" value="Peptidase_M20"/>
    <property type="match status" value="1"/>
</dbReference>
<gene>
    <name evidence="3" type="ORF">CEP64_13455</name>
</gene>
<dbReference type="EMBL" id="CP022046">
    <property type="protein sequence ID" value="ASE35545.1"/>
    <property type="molecule type" value="Genomic_DNA"/>
</dbReference>